<feature type="region of interest" description="Disordered" evidence="1">
    <location>
        <begin position="81"/>
        <end position="105"/>
    </location>
</feature>
<dbReference type="EMBL" id="ADNJ02000083">
    <property type="protein sequence ID" value="KHO10560.1"/>
    <property type="molecule type" value="Genomic_DNA"/>
</dbReference>
<dbReference type="HOGENOM" id="CLU_2237225_0_0_1"/>
<feature type="compositionally biased region" description="Basic and acidic residues" evidence="1">
    <location>
        <begin position="1"/>
        <end position="14"/>
    </location>
</feature>
<name>A0A0B2XCV2_METRA</name>
<dbReference type="GeneID" id="23633287"/>
<evidence type="ECO:0000313" key="2">
    <source>
        <dbReference type="EMBL" id="KHO10560.1"/>
    </source>
</evidence>
<reference evidence="2 3" key="2">
    <citation type="journal article" date="2014" name="Proc. Natl. Acad. Sci. U.S.A.">
        <title>Trajectory and genomic determinants of fungal-pathogen speciation and host adaptation.</title>
        <authorList>
            <person name="Hu X."/>
            <person name="Xiao G."/>
            <person name="Zheng P."/>
            <person name="Shang Y."/>
            <person name="Su Y."/>
            <person name="Zhang X."/>
            <person name="Liu X."/>
            <person name="Zhan S."/>
            <person name="St Leger R.J."/>
            <person name="Wang C."/>
        </authorList>
    </citation>
    <scope>GENOME REANNOTATION</scope>
    <source>
        <strain evidence="3">ARSEF 23 / ATCC MYA-3075</strain>
    </source>
</reference>
<comment type="caution">
    <text evidence="2">The sequence shown here is derived from an EMBL/GenBank/DDBJ whole genome shotgun (WGS) entry which is preliminary data.</text>
</comment>
<accession>A0A0B2XCV2</accession>
<dbReference type="AlphaFoldDB" id="A0A0B2XCV2"/>
<gene>
    <name evidence="2" type="ORF">MAA_11839</name>
</gene>
<dbReference type="Proteomes" id="UP000002498">
    <property type="component" value="Unassembled WGS sequence"/>
</dbReference>
<proteinExistence type="predicted"/>
<reference evidence="2 3" key="1">
    <citation type="journal article" date="2011" name="PLoS Genet.">
        <title>Genome sequencing and comparative transcriptomics of the model entomopathogenic fungi Metarhizium anisopliae and M. acridum.</title>
        <authorList>
            <person name="Gao Q."/>
            <person name="Jin K."/>
            <person name="Ying S.H."/>
            <person name="Zhang Y."/>
            <person name="Xiao G."/>
            <person name="Shang Y."/>
            <person name="Duan Z."/>
            <person name="Hu X."/>
            <person name="Xie X.Q."/>
            <person name="Zhou G."/>
            <person name="Peng G."/>
            <person name="Luo Z."/>
            <person name="Huang W."/>
            <person name="Wang B."/>
            <person name="Fang W."/>
            <person name="Wang S."/>
            <person name="Zhong Y."/>
            <person name="Ma L.J."/>
            <person name="St Leger R.J."/>
            <person name="Zhao G.P."/>
            <person name="Pei Y."/>
            <person name="Feng M.G."/>
            <person name="Xia Y."/>
            <person name="Wang C."/>
        </authorList>
    </citation>
    <scope>NUCLEOTIDE SEQUENCE [LARGE SCALE GENOMIC DNA]</scope>
    <source>
        <strain evidence="3">ARSEF 23 / ATCC MYA-3075</strain>
    </source>
</reference>
<evidence type="ECO:0000256" key="1">
    <source>
        <dbReference type="SAM" id="MobiDB-lite"/>
    </source>
</evidence>
<dbReference type="RefSeq" id="XP_011411815.1">
    <property type="nucleotide sequence ID" value="XM_011413513.1"/>
</dbReference>
<keyword evidence="3" id="KW-1185">Reference proteome</keyword>
<organism evidence="2 3">
    <name type="scientific">Metarhizium robertsii (strain ARSEF 23 / ATCC MYA-3075)</name>
    <name type="common">Metarhizium anisopliae (strain ARSEF 23)</name>
    <dbReference type="NCBI Taxonomy" id="655844"/>
    <lineage>
        <taxon>Eukaryota</taxon>
        <taxon>Fungi</taxon>
        <taxon>Dikarya</taxon>
        <taxon>Ascomycota</taxon>
        <taxon>Pezizomycotina</taxon>
        <taxon>Sordariomycetes</taxon>
        <taxon>Hypocreomycetidae</taxon>
        <taxon>Hypocreales</taxon>
        <taxon>Clavicipitaceae</taxon>
        <taxon>Metarhizium</taxon>
    </lineage>
</organism>
<evidence type="ECO:0000313" key="3">
    <source>
        <dbReference type="Proteomes" id="UP000002498"/>
    </source>
</evidence>
<feature type="region of interest" description="Disordered" evidence="1">
    <location>
        <begin position="1"/>
        <end position="36"/>
    </location>
</feature>
<dbReference type="KEGG" id="maj:MAA_11839"/>
<protein>
    <submittedName>
        <fullName evidence="2">Uncharacterized protein</fullName>
    </submittedName>
</protein>
<sequence length="105" mass="11611">MDQAKQEIPVKMKQEGPVPTPVPTPSSQSPTDDEREDVFDEIVVCEDVVDLSEMEDPLHDLVFCSIPGDKGREGLVDDENEVGEEDGEEVLGPGFVRDSSPHYRV</sequence>